<name>A0A151XYQ4_9GAMM</name>
<organism evidence="1 2">
    <name type="scientific">Acinetobacter pragensis</name>
    <dbReference type="NCBI Taxonomy" id="1806892"/>
    <lineage>
        <taxon>Bacteria</taxon>
        <taxon>Pseudomonadati</taxon>
        <taxon>Pseudomonadota</taxon>
        <taxon>Gammaproteobacteria</taxon>
        <taxon>Moraxellales</taxon>
        <taxon>Moraxellaceae</taxon>
        <taxon>Acinetobacter</taxon>
    </lineage>
</organism>
<proteinExistence type="predicted"/>
<reference evidence="1 2" key="1">
    <citation type="submission" date="2016-03" db="EMBL/GenBank/DDBJ databases">
        <title>Acinetobacter genomospecies 28 strain ANC 4149.</title>
        <authorList>
            <person name="Radolfova-Krizova L."/>
            <person name="Nemec A."/>
        </authorList>
    </citation>
    <scope>NUCLEOTIDE SEQUENCE [LARGE SCALE GENOMIC DNA]</scope>
    <source>
        <strain evidence="1 2">ANC 4149</strain>
    </source>
</reference>
<dbReference type="AlphaFoldDB" id="A0A151XYQ4"/>
<keyword evidence="2" id="KW-1185">Reference proteome</keyword>
<sequence length="82" mass="9134">MGRYLKTKIKKIKIKKALTSNTSKDALILIQLKGGCIFFADENVIVSAQELYRTIESACRPAVKPRCRAHIQIAVQAFASLI</sequence>
<protein>
    <submittedName>
        <fullName evidence="1">Uncharacterized protein</fullName>
    </submittedName>
</protein>
<accession>A0A151XYQ4</accession>
<evidence type="ECO:0000313" key="2">
    <source>
        <dbReference type="Proteomes" id="UP000076276"/>
    </source>
</evidence>
<evidence type="ECO:0000313" key="1">
    <source>
        <dbReference type="EMBL" id="KYQ70963.1"/>
    </source>
</evidence>
<dbReference type="EMBL" id="LUAW01000037">
    <property type="protein sequence ID" value="KYQ70963.1"/>
    <property type="molecule type" value="Genomic_DNA"/>
</dbReference>
<dbReference type="Proteomes" id="UP000076276">
    <property type="component" value="Unassembled WGS sequence"/>
</dbReference>
<gene>
    <name evidence="1" type="ORF">AZH43_16565</name>
</gene>
<comment type="caution">
    <text evidence="1">The sequence shown here is derived from an EMBL/GenBank/DDBJ whole genome shotgun (WGS) entry which is preliminary data.</text>
</comment>
<dbReference type="RefSeq" id="WP_067670999.1">
    <property type="nucleotide sequence ID" value="NZ_CBCSIK010000016.1"/>
</dbReference>